<dbReference type="Proteomes" id="UP000286806">
    <property type="component" value="Unassembled WGS sequence"/>
</dbReference>
<dbReference type="OrthoDB" id="9182301at2"/>
<protein>
    <recommendedName>
        <fullName evidence="4">DUF2730 family protein</fullName>
    </recommendedName>
</protein>
<evidence type="ECO:0000313" key="2">
    <source>
        <dbReference type="EMBL" id="GBL46263.1"/>
    </source>
</evidence>
<evidence type="ECO:0000313" key="3">
    <source>
        <dbReference type="Proteomes" id="UP000286806"/>
    </source>
</evidence>
<sequence>MDYKGWIDTLQFLIMSAVGVWMYLERKNDKAHERITALETVLENNIARHADRLMKIETQIEGLPSQNDIGKVYERVQSIDQRISHIEGQFVGSNHTLNLIHEYLMKEKS</sequence>
<dbReference type="EMBL" id="BGOW01000017">
    <property type="protein sequence ID" value="GBL46263.1"/>
    <property type="molecule type" value="Genomic_DNA"/>
</dbReference>
<dbReference type="AlphaFoldDB" id="A0A401JF85"/>
<keyword evidence="1" id="KW-0812">Transmembrane</keyword>
<proteinExistence type="predicted"/>
<evidence type="ECO:0008006" key="4">
    <source>
        <dbReference type="Google" id="ProtNLM"/>
    </source>
</evidence>
<dbReference type="RefSeq" id="WP_124705048.1">
    <property type="nucleotide sequence ID" value="NZ_BGOW01000017.1"/>
</dbReference>
<keyword evidence="1" id="KW-0472">Membrane</keyword>
<reference evidence="2 3" key="1">
    <citation type="journal article" date="2019" name="Front. Microbiol.">
        <title>Genomes of Neutrophilic Sulfur-Oxidizing Chemolithoautotrophs Representing 9 Proteobacterial Species From 8 Genera.</title>
        <authorList>
            <person name="Watanabe T."/>
            <person name="Kojima H."/>
            <person name="Umezawa K."/>
            <person name="Hori C."/>
            <person name="Takasuka T.E."/>
            <person name="Kato Y."/>
            <person name="Fukui M."/>
        </authorList>
    </citation>
    <scope>NUCLEOTIDE SEQUENCE [LARGE SCALE GENOMIC DNA]</scope>
    <source>
        <strain evidence="2 3">TTN</strain>
    </source>
</reference>
<keyword evidence="3" id="KW-1185">Reference proteome</keyword>
<organism evidence="2 3">
    <name type="scientific">Sulfuriferula multivorans</name>
    <dbReference type="NCBI Taxonomy" id="1559896"/>
    <lineage>
        <taxon>Bacteria</taxon>
        <taxon>Pseudomonadati</taxon>
        <taxon>Pseudomonadota</taxon>
        <taxon>Betaproteobacteria</taxon>
        <taxon>Nitrosomonadales</taxon>
        <taxon>Sulfuricellaceae</taxon>
        <taxon>Sulfuriferula</taxon>
    </lineage>
</organism>
<accession>A0A401JF85</accession>
<keyword evidence="1" id="KW-1133">Transmembrane helix</keyword>
<name>A0A401JF85_9PROT</name>
<feature type="transmembrane region" description="Helical" evidence="1">
    <location>
        <begin position="6"/>
        <end position="24"/>
    </location>
</feature>
<gene>
    <name evidence="2" type="ORF">SFMTTN_2076</name>
</gene>
<comment type="caution">
    <text evidence="2">The sequence shown here is derived from an EMBL/GenBank/DDBJ whole genome shotgun (WGS) entry which is preliminary data.</text>
</comment>
<evidence type="ECO:0000256" key="1">
    <source>
        <dbReference type="SAM" id="Phobius"/>
    </source>
</evidence>